<evidence type="ECO:0000313" key="2">
    <source>
        <dbReference type="Proteomes" id="UP000515211"/>
    </source>
</evidence>
<dbReference type="PANTHER" id="PTHR12242">
    <property type="entry name" value="OS02G0130600 PROTEIN-RELATED"/>
    <property type="match status" value="1"/>
</dbReference>
<dbReference type="OrthoDB" id="419711at2759"/>
<gene>
    <name evidence="3" type="primary">LOC107481343</name>
</gene>
<sequence length="333" mass="38797">MSFMAGSEGHTWQPTMSADTTVSSYWLNWRFFLCVLWIFSSMALASYLLWRYEGFDQSEPESTDDQPEPASLVYEDEAWNTCLIGIDPSWLLSYRIISFLVLLALIIANVAADGAEIFYFYTQWTFVLVIIYFGVGSCFSFYGCYYKQNKIEGSTVNHAYLDAEQGIPKSPNVHQHPHAREIAGAWGYIFQIIFQICAGAVMLTDTVFWLILYPLLTAKDYNLDIFMFFMHSINVVFLLGDTTLNCMRFPKFRFAYFMLWTCIFVIFQWILHACVSMWWPYPFLDLSSSFAPLWYLAVALMHIPCYGIFSILVRLKHYWLSRSFPGSCRFVPW</sequence>
<keyword evidence="2" id="KW-1185">Reference proteome</keyword>
<feature type="transmembrane region" description="Helical" evidence="1">
    <location>
        <begin position="124"/>
        <end position="145"/>
    </location>
</feature>
<accession>A0A6P4CU38</accession>
<dbReference type="KEGG" id="adu:107481343"/>
<feature type="transmembrane region" description="Helical" evidence="1">
    <location>
        <begin position="188"/>
        <end position="213"/>
    </location>
</feature>
<feature type="transmembrane region" description="Helical" evidence="1">
    <location>
        <begin position="92"/>
        <end position="112"/>
    </location>
</feature>
<proteinExistence type="predicted"/>
<dbReference type="GO" id="GO:0016020">
    <property type="term" value="C:membrane"/>
    <property type="evidence" value="ECO:0007669"/>
    <property type="project" value="TreeGrafter"/>
</dbReference>
<keyword evidence="1" id="KW-0472">Membrane</keyword>
<keyword evidence="1" id="KW-1133">Transmembrane helix</keyword>
<evidence type="ECO:0000256" key="1">
    <source>
        <dbReference type="SAM" id="Phobius"/>
    </source>
</evidence>
<dbReference type="AlphaFoldDB" id="A0A6P4CU38"/>
<dbReference type="PANTHER" id="PTHR12242:SF10">
    <property type="entry name" value="TRANSMEMBRANE PROTEIN"/>
    <property type="match status" value="1"/>
</dbReference>
<feature type="transmembrane region" description="Helical" evidence="1">
    <location>
        <begin position="29"/>
        <end position="50"/>
    </location>
</feature>
<reference evidence="3" key="2">
    <citation type="submission" date="2025-08" db="UniProtKB">
        <authorList>
            <consortium name="RefSeq"/>
        </authorList>
    </citation>
    <scope>IDENTIFICATION</scope>
    <source>
        <tissue evidence="3">Whole plant</tissue>
    </source>
</reference>
<keyword evidence="1" id="KW-0812">Transmembrane</keyword>
<dbReference type="RefSeq" id="XP_015957111.1">
    <property type="nucleotide sequence ID" value="XM_016101625.3"/>
</dbReference>
<feature type="transmembrane region" description="Helical" evidence="1">
    <location>
        <begin position="256"/>
        <end position="281"/>
    </location>
</feature>
<name>A0A6P4CU38_ARADU</name>
<organism evidence="2 3">
    <name type="scientific">Arachis duranensis</name>
    <name type="common">Wild peanut</name>
    <dbReference type="NCBI Taxonomy" id="130453"/>
    <lineage>
        <taxon>Eukaryota</taxon>
        <taxon>Viridiplantae</taxon>
        <taxon>Streptophyta</taxon>
        <taxon>Embryophyta</taxon>
        <taxon>Tracheophyta</taxon>
        <taxon>Spermatophyta</taxon>
        <taxon>Magnoliopsida</taxon>
        <taxon>eudicotyledons</taxon>
        <taxon>Gunneridae</taxon>
        <taxon>Pentapetalae</taxon>
        <taxon>rosids</taxon>
        <taxon>fabids</taxon>
        <taxon>Fabales</taxon>
        <taxon>Fabaceae</taxon>
        <taxon>Papilionoideae</taxon>
        <taxon>50 kb inversion clade</taxon>
        <taxon>dalbergioids sensu lato</taxon>
        <taxon>Dalbergieae</taxon>
        <taxon>Pterocarpus clade</taxon>
        <taxon>Arachis</taxon>
    </lineage>
</organism>
<evidence type="ECO:0000313" key="3">
    <source>
        <dbReference type="RefSeq" id="XP_015957111.1"/>
    </source>
</evidence>
<dbReference type="Proteomes" id="UP000515211">
    <property type="component" value="Chromosome 3"/>
</dbReference>
<reference evidence="2" key="1">
    <citation type="journal article" date="2016" name="Nat. Genet.">
        <title>The genome sequences of Arachis duranensis and Arachis ipaensis, the diploid ancestors of cultivated peanut.</title>
        <authorList>
            <person name="Bertioli D.J."/>
            <person name="Cannon S.B."/>
            <person name="Froenicke L."/>
            <person name="Huang G."/>
            <person name="Farmer A.D."/>
            <person name="Cannon E.K."/>
            <person name="Liu X."/>
            <person name="Gao D."/>
            <person name="Clevenger J."/>
            <person name="Dash S."/>
            <person name="Ren L."/>
            <person name="Moretzsohn M.C."/>
            <person name="Shirasawa K."/>
            <person name="Huang W."/>
            <person name="Vidigal B."/>
            <person name="Abernathy B."/>
            <person name="Chu Y."/>
            <person name="Niederhuth C.E."/>
            <person name="Umale P."/>
            <person name="Araujo A.C."/>
            <person name="Kozik A."/>
            <person name="Kim K.D."/>
            <person name="Burow M.D."/>
            <person name="Varshney R.K."/>
            <person name="Wang X."/>
            <person name="Zhang X."/>
            <person name="Barkley N."/>
            <person name="Guimaraes P.M."/>
            <person name="Isobe S."/>
            <person name="Guo B."/>
            <person name="Liao B."/>
            <person name="Stalker H.T."/>
            <person name="Schmitz R.J."/>
            <person name="Scheffler B.E."/>
            <person name="Leal-Bertioli S.C."/>
            <person name="Xun X."/>
            <person name="Jackson S.A."/>
            <person name="Michelmore R."/>
            <person name="Ozias-Akins P."/>
        </authorList>
    </citation>
    <scope>NUCLEOTIDE SEQUENCE [LARGE SCALE GENOMIC DNA]</scope>
    <source>
        <strain evidence="2">cv. V14167</strain>
    </source>
</reference>
<feature type="transmembrane region" description="Helical" evidence="1">
    <location>
        <begin position="293"/>
        <end position="313"/>
    </location>
</feature>
<feature type="transmembrane region" description="Helical" evidence="1">
    <location>
        <begin position="225"/>
        <end position="244"/>
    </location>
</feature>
<dbReference type="GeneID" id="107481343"/>
<protein>
    <submittedName>
        <fullName evidence="3">Uncharacterized protein LOC107481343 isoform X1</fullName>
    </submittedName>
</protein>